<dbReference type="PANTHER" id="PTHR30213:SF1">
    <property type="entry name" value="INNER MEMBRANE PROTEIN YHJD"/>
    <property type="match status" value="1"/>
</dbReference>
<comment type="subcellular location">
    <subcellularLocation>
        <location evidence="1">Cell membrane</location>
        <topology evidence="1">Multi-pass membrane protein</topology>
    </subcellularLocation>
</comment>
<evidence type="ECO:0000313" key="9">
    <source>
        <dbReference type="Proteomes" id="UP001142291"/>
    </source>
</evidence>
<feature type="transmembrane region" description="Helical" evidence="7">
    <location>
        <begin position="260"/>
        <end position="288"/>
    </location>
</feature>
<dbReference type="InterPro" id="IPR017039">
    <property type="entry name" value="Virul_fac_BrkB"/>
</dbReference>
<keyword evidence="5 7" id="KW-0472">Membrane</keyword>
<keyword evidence="2" id="KW-1003">Cell membrane</keyword>
<protein>
    <recommendedName>
        <fullName evidence="10">YihY/virulence factor BrkB family protein</fullName>
    </recommendedName>
</protein>
<evidence type="ECO:0000256" key="7">
    <source>
        <dbReference type="SAM" id="Phobius"/>
    </source>
</evidence>
<keyword evidence="3 7" id="KW-0812">Transmembrane</keyword>
<evidence type="ECO:0000256" key="6">
    <source>
        <dbReference type="SAM" id="Coils"/>
    </source>
</evidence>
<dbReference type="AlphaFoldDB" id="A0A9W6M6U5"/>
<feature type="coiled-coil region" evidence="6">
    <location>
        <begin position="302"/>
        <end position="336"/>
    </location>
</feature>
<evidence type="ECO:0008006" key="10">
    <source>
        <dbReference type="Google" id="ProtNLM"/>
    </source>
</evidence>
<evidence type="ECO:0000256" key="4">
    <source>
        <dbReference type="ARBA" id="ARBA00022989"/>
    </source>
</evidence>
<feature type="transmembrane region" description="Helical" evidence="7">
    <location>
        <begin position="40"/>
        <end position="63"/>
    </location>
</feature>
<dbReference type="Proteomes" id="UP001142291">
    <property type="component" value="Unassembled WGS sequence"/>
</dbReference>
<reference evidence="8" key="1">
    <citation type="journal article" date="2014" name="Int. J. Syst. Evol. Microbiol.">
        <title>Complete genome sequence of Corynebacterium casei LMG S-19264T (=DSM 44701T), isolated from a smear-ripened cheese.</title>
        <authorList>
            <consortium name="US DOE Joint Genome Institute (JGI-PGF)"/>
            <person name="Walter F."/>
            <person name="Albersmeier A."/>
            <person name="Kalinowski J."/>
            <person name="Ruckert C."/>
        </authorList>
    </citation>
    <scope>NUCLEOTIDE SEQUENCE</scope>
    <source>
        <strain evidence="8">VKM Ac-1940</strain>
    </source>
</reference>
<proteinExistence type="predicted"/>
<keyword evidence="4 7" id="KW-1133">Transmembrane helix</keyword>
<dbReference type="PANTHER" id="PTHR30213">
    <property type="entry name" value="INNER MEMBRANE PROTEIN YHJD"/>
    <property type="match status" value="1"/>
</dbReference>
<comment type="caution">
    <text evidence="8">The sequence shown here is derived from an EMBL/GenBank/DDBJ whole genome shotgun (WGS) entry which is preliminary data.</text>
</comment>
<reference evidence="8" key="2">
    <citation type="submission" date="2023-01" db="EMBL/GenBank/DDBJ databases">
        <authorList>
            <person name="Sun Q."/>
            <person name="Evtushenko L."/>
        </authorList>
    </citation>
    <scope>NUCLEOTIDE SEQUENCE</scope>
    <source>
        <strain evidence="8">VKM Ac-1940</strain>
    </source>
</reference>
<feature type="transmembrane region" description="Helical" evidence="7">
    <location>
        <begin position="149"/>
        <end position="182"/>
    </location>
</feature>
<feature type="transmembrane region" description="Helical" evidence="7">
    <location>
        <begin position="225"/>
        <end position="248"/>
    </location>
</feature>
<feature type="transmembrane region" description="Helical" evidence="7">
    <location>
        <begin position="12"/>
        <end position="28"/>
    </location>
</feature>
<keyword evidence="9" id="KW-1185">Reference proteome</keyword>
<evidence type="ECO:0000256" key="2">
    <source>
        <dbReference type="ARBA" id="ARBA00022475"/>
    </source>
</evidence>
<evidence type="ECO:0000256" key="1">
    <source>
        <dbReference type="ARBA" id="ARBA00004651"/>
    </source>
</evidence>
<evidence type="ECO:0000313" key="8">
    <source>
        <dbReference type="EMBL" id="GLJ96286.1"/>
    </source>
</evidence>
<gene>
    <name evidence="8" type="ORF">GCM10017591_23490</name>
</gene>
<name>A0A9W6M6U5_9MICO</name>
<evidence type="ECO:0000256" key="3">
    <source>
        <dbReference type="ARBA" id="ARBA00022692"/>
    </source>
</evidence>
<sequence length="339" mass="34976">MPIVGGMDIARITAWALSLTAVRAFLRYSERRGAMLADSVTYRALFSVFAAVLLGFSIAALWLGSDPVAWQALIDAVDRAVPGLVGEGGLIDPDKISAPGGLTVAGAIAAVGLVGAAIGAIGSLRTAMRVVCDQGADDVPFWLVMLRNLALAVGAGGALAASAAVTVLGTAGLGTLAGWWGLAPDDPLITWGSRLLAILVTFALDAVAIAVLFRVLSGVRAGAKALWTGSVLGAVGLAVLQQLSGLFVGGATSNPLLASFAALIALLLWFNLSAQVILIATAYIVTLVRERDDRVRERFGAATFAQRRVQQAENAVARASAEYDAARAALATERERTRA</sequence>
<evidence type="ECO:0000256" key="5">
    <source>
        <dbReference type="ARBA" id="ARBA00023136"/>
    </source>
</evidence>
<accession>A0A9W6M6U5</accession>
<organism evidence="8 9">
    <name type="scientific">Microbacterium dextranolyticum</name>
    <dbReference type="NCBI Taxonomy" id="36806"/>
    <lineage>
        <taxon>Bacteria</taxon>
        <taxon>Bacillati</taxon>
        <taxon>Actinomycetota</taxon>
        <taxon>Actinomycetes</taxon>
        <taxon>Micrococcales</taxon>
        <taxon>Microbacteriaceae</taxon>
        <taxon>Microbacterium</taxon>
    </lineage>
</organism>
<feature type="transmembrane region" description="Helical" evidence="7">
    <location>
        <begin position="194"/>
        <end position="213"/>
    </location>
</feature>
<feature type="transmembrane region" description="Helical" evidence="7">
    <location>
        <begin position="102"/>
        <end position="121"/>
    </location>
</feature>
<dbReference type="EMBL" id="BSER01000009">
    <property type="protein sequence ID" value="GLJ96286.1"/>
    <property type="molecule type" value="Genomic_DNA"/>
</dbReference>
<dbReference type="Pfam" id="PF03631">
    <property type="entry name" value="Virul_fac_BrkB"/>
    <property type="match status" value="1"/>
</dbReference>
<keyword evidence="6" id="KW-0175">Coiled coil</keyword>
<dbReference type="GO" id="GO:0005886">
    <property type="term" value="C:plasma membrane"/>
    <property type="evidence" value="ECO:0007669"/>
    <property type="project" value="UniProtKB-SubCell"/>
</dbReference>